<dbReference type="AlphaFoldDB" id="A0A835A5N0"/>
<keyword evidence="2" id="KW-1185">Reference proteome</keyword>
<name>A0A835A5N0_9POAL</name>
<accession>A0A835A5N0</accession>
<dbReference type="Proteomes" id="UP000636709">
    <property type="component" value="Unassembled WGS sequence"/>
</dbReference>
<sequence length="29" mass="3540">MSRIPHLRQSHHHHHQLMQYIQLLVLSAK</sequence>
<proteinExistence type="predicted"/>
<evidence type="ECO:0000313" key="1">
    <source>
        <dbReference type="EMBL" id="KAF8652976.1"/>
    </source>
</evidence>
<comment type="caution">
    <text evidence="1">The sequence shown here is derived from an EMBL/GenBank/DDBJ whole genome shotgun (WGS) entry which is preliminary data.</text>
</comment>
<evidence type="ECO:0000313" key="2">
    <source>
        <dbReference type="Proteomes" id="UP000636709"/>
    </source>
</evidence>
<gene>
    <name evidence="1" type="ORF">HU200_062408</name>
</gene>
<protein>
    <submittedName>
        <fullName evidence="1">Uncharacterized protein</fullName>
    </submittedName>
</protein>
<reference evidence="1" key="1">
    <citation type="submission" date="2020-07" db="EMBL/GenBank/DDBJ databases">
        <title>Genome sequence and genetic diversity analysis of an under-domesticated orphan crop, white fonio (Digitaria exilis).</title>
        <authorList>
            <person name="Bennetzen J.L."/>
            <person name="Chen S."/>
            <person name="Ma X."/>
            <person name="Wang X."/>
            <person name="Yssel A.E.J."/>
            <person name="Chaluvadi S.R."/>
            <person name="Johnson M."/>
            <person name="Gangashetty P."/>
            <person name="Hamidou F."/>
            <person name="Sanogo M.D."/>
            <person name="Zwaenepoel A."/>
            <person name="Wallace J."/>
            <person name="Van De Peer Y."/>
            <person name="Van Deynze A."/>
        </authorList>
    </citation>
    <scope>NUCLEOTIDE SEQUENCE</scope>
    <source>
        <tissue evidence="1">Leaves</tissue>
    </source>
</reference>
<organism evidence="1 2">
    <name type="scientific">Digitaria exilis</name>
    <dbReference type="NCBI Taxonomy" id="1010633"/>
    <lineage>
        <taxon>Eukaryota</taxon>
        <taxon>Viridiplantae</taxon>
        <taxon>Streptophyta</taxon>
        <taxon>Embryophyta</taxon>
        <taxon>Tracheophyta</taxon>
        <taxon>Spermatophyta</taxon>
        <taxon>Magnoliopsida</taxon>
        <taxon>Liliopsida</taxon>
        <taxon>Poales</taxon>
        <taxon>Poaceae</taxon>
        <taxon>PACMAD clade</taxon>
        <taxon>Panicoideae</taxon>
        <taxon>Panicodae</taxon>
        <taxon>Paniceae</taxon>
        <taxon>Anthephorinae</taxon>
        <taxon>Digitaria</taxon>
    </lineage>
</organism>
<dbReference type="EMBL" id="JACEFO010002629">
    <property type="protein sequence ID" value="KAF8652976.1"/>
    <property type="molecule type" value="Genomic_DNA"/>
</dbReference>